<feature type="domain" description="Type I restriction modification DNA specificity" evidence="4">
    <location>
        <begin position="219"/>
        <end position="395"/>
    </location>
</feature>
<dbReference type="GO" id="GO:0009307">
    <property type="term" value="P:DNA restriction-modification system"/>
    <property type="evidence" value="ECO:0007669"/>
    <property type="project" value="UniProtKB-KW"/>
</dbReference>
<dbReference type="PANTHER" id="PTHR30408">
    <property type="entry name" value="TYPE-1 RESTRICTION ENZYME ECOKI SPECIFICITY PROTEIN"/>
    <property type="match status" value="1"/>
</dbReference>
<dbReference type="Pfam" id="PF01420">
    <property type="entry name" value="Methylase_S"/>
    <property type="match status" value="2"/>
</dbReference>
<feature type="domain" description="Type I restriction modification DNA specificity" evidence="4">
    <location>
        <begin position="49"/>
        <end position="186"/>
    </location>
</feature>
<dbReference type="InterPro" id="IPR052021">
    <property type="entry name" value="Type-I_RS_S_subunit"/>
</dbReference>
<sequence>MEVKPGYKQTEVGVIPQDWDVKNLRDCLISNPDYGINAPAVPYSDTLPVYIRITDITDDGKFSPDNIVSVRHIKADSYYLNDGDLVFARTGASVGKSYLYNRKDGSLVFAGFLIRVRTNPAKLIPEYLSNYIQTGPYWSWVKIMSTRSGQPGINGHEYGQLPIPLPKTEEQRAIAVALSDVDDLITGLDQLIAKKRDIKRAAMQELLTGKRRLPGFSGEWVVKRLGDSAILKARIGWQGLTTTEYLDSGDCYLVTGTEFKNSYIDWSNCHFVDESRYKQDKNIQLKEHDVLVTKDGTIGKVALITNLPKPATLNSGVFVIRPIDNVFHPKFLYYLLCSNAFTDFLVQLSAGSTINHLYQKDFVSFTYKMPATIDEQIAIANVLSDMDAEITVLEARRDKTKALKQGMMQELLTGRIRLVEGGAA</sequence>
<dbReference type="Gene3D" id="1.10.287.1120">
    <property type="entry name" value="Bipartite methylase S protein"/>
    <property type="match status" value="1"/>
</dbReference>
<name>A0A101IGY0_9EURY</name>
<evidence type="ECO:0000313" key="6">
    <source>
        <dbReference type="Proteomes" id="UP000053961"/>
    </source>
</evidence>
<evidence type="ECO:0000259" key="4">
    <source>
        <dbReference type="Pfam" id="PF01420"/>
    </source>
</evidence>
<protein>
    <recommendedName>
        <fullName evidence="4">Type I restriction modification DNA specificity domain-containing protein</fullName>
    </recommendedName>
</protein>
<comment type="similarity">
    <text evidence="1">Belongs to the type-I restriction system S methylase family.</text>
</comment>
<evidence type="ECO:0000313" key="5">
    <source>
        <dbReference type="EMBL" id="KUK94943.1"/>
    </source>
</evidence>
<keyword evidence="3" id="KW-0238">DNA-binding</keyword>
<comment type="caution">
    <text evidence="5">The sequence shown here is derived from an EMBL/GenBank/DDBJ whole genome shotgun (WGS) entry which is preliminary data.</text>
</comment>
<dbReference type="PANTHER" id="PTHR30408:SF12">
    <property type="entry name" value="TYPE I RESTRICTION ENZYME MJAVIII SPECIFICITY SUBUNIT"/>
    <property type="match status" value="1"/>
</dbReference>
<dbReference type="PATRIC" id="fig|301375.6.peg.1713"/>
<proteinExistence type="inferred from homology"/>
<dbReference type="Proteomes" id="UP000053961">
    <property type="component" value="Unassembled WGS sequence"/>
</dbReference>
<evidence type="ECO:0000256" key="1">
    <source>
        <dbReference type="ARBA" id="ARBA00010923"/>
    </source>
</evidence>
<dbReference type="Gene3D" id="3.90.220.20">
    <property type="entry name" value="DNA methylase specificity domains"/>
    <property type="match status" value="2"/>
</dbReference>
<dbReference type="SUPFAM" id="SSF116734">
    <property type="entry name" value="DNA methylase specificity domain"/>
    <property type="match status" value="2"/>
</dbReference>
<organism evidence="5 6">
    <name type="scientific">Methanothrix harundinacea</name>
    <dbReference type="NCBI Taxonomy" id="301375"/>
    <lineage>
        <taxon>Archaea</taxon>
        <taxon>Methanobacteriati</taxon>
        <taxon>Methanobacteriota</taxon>
        <taxon>Stenosarchaea group</taxon>
        <taxon>Methanomicrobia</taxon>
        <taxon>Methanotrichales</taxon>
        <taxon>Methanotrichaceae</taxon>
        <taxon>Methanothrix</taxon>
    </lineage>
</organism>
<accession>A0A101IGY0</accession>
<dbReference type="CDD" id="cd17521">
    <property type="entry name" value="RMtype1_S_Sau13435ORF2165P_TRD2-CR2_like"/>
    <property type="match status" value="1"/>
</dbReference>
<reference evidence="6" key="1">
    <citation type="journal article" date="2015" name="MBio">
        <title>Genome-Resolved Metagenomic Analysis Reveals Roles for Candidate Phyla and Other Microbial Community Members in Biogeochemical Transformations in Oil Reservoirs.</title>
        <authorList>
            <person name="Hu P."/>
            <person name="Tom L."/>
            <person name="Singh A."/>
            <person name="Thomas B.C."/>
            <person name="Baker B.J."/>
            <person name="Piceno Y.M."/>
            <person name="Andersen G.L."/>
            <person name="Banfield J.F."/>
        </authorList>
    </citation>
    <scope>NUCLEOTIDE SEQUENCE [LARGE SCALE GENOMIC DNA]</scope>
</reference>
<gene>
    <name evidence="5" type="ORF">XE07_1965</name>
</gene>
<dbReference type="InterPro" id="IPR000055">
    <property type="entry name" value="Restrct_endonuc_typeI_TRD"/>
</dbReference>
<keyword evidence="2" id="KW-0680">Restriction system</keyword>
<evidence type="ECO:0000256" key="2">
    <source>
        <dbReference type="ARBA" id="ARBA00022747"/>
    </source>
</evidence>
<dbReference type="AlphaFoldDB" id="A0A101IGY0"/>
<dbReference type="GO" id="GO:0003677">
    <property type="term" value="F:DNA binding"/>
    <property type="evidence" value="ECO:0007669"/>
    <property type="project" value="UniProtKB-KW"/>
</dbReference>
<dbReference type="EMBL" id="LGHB01000040">
    <property type="protein sequence ID" value="KUK94943.1"/>
    <property type="molecule type" value="Genomic_DNA"/>
</dbReference>
<evidence type="ECO:0000256" key="3">
    <source>
        <dbReference type="ARBA" id="ARBA00023125"/>
    </source>
</evidence>
<dbReference type="InterPro" id="IPR044946">
    <property type="entry name" value="Restrct_endonuc_typeI_TRD_sf"/>
</dbReference>